<sequence>MIHYLEQNKLPLTTSLYISQTEEDMHRDLRLCYQNWTSPLDAAKLLDLFVSRPLFTEPHQTFIKQTMIECETGKDRLAQPLEATDAIIGHKTGTGDLNARWQLIGTNDIGFVFLPDEERYTIAVFAKDSEESPEATAAIIADISRIVYQYIQRD</sequence>
<comment type="similarity">
    <text evidence="2">Belongs to the class-A beta-lactamase family.</text>
</comment>
<proteinExistence type="inferred from homology"/>
<protein>
    <recommendedName>
        <fullName evidence="3">beta-lactamase</fullName>
        <ecNumber evidence="3">3.5.2.6</ecNumber>
    </recommendedName>
</protein>
<dbReference type="InterPro" id="IPR012338">
    <property type="entry name" value="Beta-lactam/transpept-like"/>
</dbReference>
<dbReference type="InterPro" id="IPR000871">
    <property type="entry name" value="Beta-lactam_class-A"/>
</dbReference>
<dbReference type="GO" id="GO:0008800">
    <property type="term" value="F:beta-lactamase activity"/>
    <property type="evidence" value="ECO:0007669"/>
    <property type="project" value="UniProtKB-EC"/>
</dbReference>
<dbReference type="Pfam" id="PF13354">
    <property type="entry name" value="Beta-lactamase2"/>
    <property type="match status" value="1"/>
</dbReference>
<dbReference type="Gene3D" id="3.40.710.10">
    <property type="entry name" value="DD-peptidase/beta-lactamase superfamily"/>
    <property type="match status" value="1"/>
</dbReference>
<evidence type="ECO:0000256" key="1">
    <source>
        <dbReference type="ARBA" id="ARBA00001526"/>
    </source>
</evidence>
<evidence type="ECO:0000313" key="5">
    <source>
        <dbReference type="EMBL" id="MRY56386.1"/>
    </source>
</evidence>
<dbReference type="SUPFAM" id="SSF56601">
    <property type="entry name" value="beta-lactamase/transpeptidase-like"/>
    <property type="match status" value="1"/>
</dbReference>
<dbReference type="EC" id="3.5.2.6" evidence="3"/>
<reference evidence="5 6" key="1">
    <citation type="journal article" date="2019" name="Nat. Med.">
        <title>A library of human gut bacterial isolates paired with longitudinal multiomics data enables mechanistic microbiome research.</title>
        <authorList>
            <person name="Poyet M."/>
            <person name="Groussin M."/>
            <person name="Gibbons S.M."/>
            <person name="Avila-Pacheco J."/>
            <person name="Jiang X."/>
            <person name="Kearney S.M."/>
            <person name="Perrotta A.R."/>
            <person name="Berdy B."/>
            <person name="Zhao S."/>
            <person name="Lieberman T.D."/>
            <person name="Swanson P.K."/>
            <person name="Smith M."/>
            <person name="Roesemann S."/>
            <person name="Alexander J.E."/>
            <person name="Rich S.A."/>
            <person name="Livny J."/>
            <person name="Vlamakis H."/>
            <person name="Clish C."/>
            <person name="Bullock K."/>
            <person name="Deik A."/>
            <person name="Scott J."/>
            <person name="Pierce K.A."/>
            <person name="Xavier R.J."/>
            <person name="Alm E.J."/>
        </authorList>
    </citation>
    <scope>NUCLEOTIDE SEQUENCE [LARGE SCALE GENOMIC DNA]</scope>
    <source>
        <strain evidence="5 6">BIOML-A41</strain>
    </source>
</reference>
<dbReference type="EMBL" id="WKLT01000001">
    <property type="protein sequence ID" value="MRY56386.1"/>
    <property type="molecule type" value="Genomic_DNA"/>
</dbReference>
<keyword evidence="5" id="KW-0378">Hydrolase</keyword>
<dbReference type="Proteomes" id="UP000463337">
    <property type="component" value="Unassembled WGS sequence"/>
</dbReference>
<gene>
    <name evidence="5" type="ORF">GKD59_00320</name>
</gene>
<dbReference type="AlphaFoldDB" id="A0A174KB35"/>
<evidence type="ECO:0000256" key="2">
    <source>
        <dbReference type="ARBA" id="ARBA00009009"/>
    </source>
</evidence>
<feature type="domain" description="Beta-lactamase class A catalytic" evidence="4">
    <location>
        <begin position="26"/>
        <end position="125"/>
    </location>
</feature>
<evidence type="ECO:0000256" key="3">
    <source>
        <dbReference type="ARBA" id="ARBA00012865"/>
    </source>
</evidence>
<dbReference type="GO" id="GO:0046677">
    <property type="term" value="P:response to antibiotic"/>
    <property type="evidence" value="ECO:0007669"/>
    <property type="project" value="InterPro"/>
</dbReference>
<dbReference type="PANTHER" id="PTHR35333">
    <property type="entry name" value="BETA-LACTAMASE"/>
    <property type="match status" value="1"/>
</dbReference>
<dbReference type="PANTHER" id="PTHR35333:SF3">
    <property type="entry name" value="BETA-LACTAMASE-TYPE TRANSPEPTIDASE FOLD CONTAINING PROTEIN"/>
    <property type="match status" value="1"/>
</dbReference>
<evidence type="ECO:0000259" key="4">
    <source>
        <dbReference type="Pfam" id="PF13354"/>
    </source>
</evidence>
<comment type="caution">
    <text evidence="5">The sequence shown here is derived from an EMBL/GenBank/DDBJ whole genome shotgun (WGS) entry which is preliminary data.</text>
</comment>
<evidence type="ECO:0000313" key="6">
    <source>
        <dbReference type="Proteomes" id="UP000463337"/>
    </source>
</evidence>
<comment type="catalytic activity">
    <reaction evidence="1">
        <text>a beta-lactam + H2O = a substituted beta-amino acid</text>
        <dbReference type="Rhea" id="RHEA:20401"/>
        <dbReference type="ChEBI" id="CHEBI:15377"/>
        <dbReference type="ChEBI" id="CHEBI:35627"/>
        <dbReference type="ChEBI" id="CHEBI:140347"/>
        <dbReference type="EC" id="3.5.2.6"/>
    </reaction>
</comment>
<name>A0A174KB35_PARDI</name>
<organism evidence="5 6">
    <name type="scientific">Parabacteroides distasonis</name>
    <dbReference type="NCBI Taxonomy" id="823"/>
    <lineage>
        <taxon>Bacteria</taxon>
        <taxon>Pseudomonadati</taxon>
        <taxon>Bacteroidota</taxon>
        <taxon>Bacteroidia</taxon>
        <taxon>Bacteroidales</taxon>
        <taxon>Tannerellaceae</taxon>
        <taxon>Parabacteroides</taxon>
    </lineage>
</organism>
<dbReference type="GO" id="GO:0030655">
    <property type="term" value="P:beta-lactam antibiotic catabolic process"/>
    <property type="evidence" value="ECO:0007669"/>
    <property type="project" value="InterPro"/>
</dbReference>
<dbReference type="InterPro" id="IPR045155">
    <property type="entry name" value="Beta-lactam_cat"/>
</dbReference>
<accession>A0A174KB35</accession>